<gene>
    <name evidence="3" type="ORF">ABUE31_12310</name>
</gene>
<keyword evidence="4" id="KW-1185">Reference proteome</keyword>
<accession>A0ABV3R0B2</accession>
<feature type="domain" description="GST N-terminal" evidence="1">
    <location>
        <begin position="1"/>
        <end position="78"/>
    </location>
</feature>
<sequence length="208" mass="23295">MILIGQYDSSFVRRVGIALRLYGLPFEHRPWSVFSDAARIRPLSPLMRVPVLVLDDLDVLVDSHLILAHLESAVPAERSLWPAAEPDRHRAFRVAGLATGLADKGVSLFYERVLHKEISALWADRCRSQISGALAMLEEDRAERQSAWWFGDAIGHADVAVACAIRHTTEALPDVVAMQDYPELRAHCERLEALPVFREISQPFIPPA</sequence>
<dbReference type="Pfam" id="PF13417">
    <property type="entry name" value="GST_N_3"/>
    <property type="match status" value="1"/>
</dbReference>
<comment type="caution">
    <text evidence="3">The sequence shown here is derived from an EMBL/GenBank/DDBJ whole genome shotgun (WGS) entry which is preliminary data.</text>
</comment>
<dbReference type="SUPFAM" id="SSF47616">
    <property type="entry name" value="GST C-terminal domain-like"/>
    <property type="match status" value="1"/>
</dbReference>
<name>A0ABV3R0B2_9HYPH</name>
<dbReference type="PANTHER" id="PTHR42673">
    <property type="entry name" value="MALEYLACETOACETATE ISOMERASE"/>
    <property type="match status" value="1"/>
</dbReference>
<dbReference type="Proteomes" id="UP001556196">
    <property type="component" value="Unassembled WGS sequence"/>
</dbReference>
<evidence type="ECO:0000259" key="2">
    <source>
        <dbReference type="PROSITE" id="PS50405"/>
    </source>
</evidence>
<dbReference type="InterPro" id="IPR010987">
    <property type="entry name" value="Glutathione-S-Trfase_C-like"/>
</dbReference>
<proteinExistence type="predicted"/>
<dbReference type="RefSeq" id="WP_367723893.1">
    <property type="nucleotide sequence ID" value="NZ_JBFOCI010000003.1"/>
</dbReference>
<organism evidence="3 4">
    <name type="scientific">Mesorhizobium marinum</name>
    <dbReference type="NCBI Taxonomy" id="3228790"/>
    <lineage>
        <taxon>Bacteria</taxon>
        <taxon>Pseudomonadati</taxon>
        <taxon>Pseudomonadota</taxon>
        <taxon>Alphaproteobacteria</taxon>
        <taxon>Hyphomicrobiales</taxon>
        <taxon>Phyllobacteriaceae</taxon>
        <taxon>Mesorhizobium</taxon>
    </lineage>
</organism>
<dbReference type="PROSITE" id="PS50405">
    <property type="entry name" value="GST_CTER"/>
    <property type="match status" value="1"/>
</dbReference>
<protein>
    <submittedName>
        <fullName evidence="3">Glutathione S-transferase family protein</fullName>
    </submittedName>
</protein>
<dbReference type="InterPro" id="IPR040079">
    <property type="entry name" value="Glutathione_S-Trfase"/>
</dbReference>
<evidence type="ECO:0000313" key="4">
    <source>
        <dbReference type="Proteomes" id="UP001556196"/>
    </source>
</evidence>
<dbReference type="InterPro" id="IPR036282">
    <property type="entry name" value="Glutathione-S-Trfase_C_sf"/>
</dbReference>
<reference evidence="3 4" key="1">
    <citation type="submission" date="2024-06" db="EMBL/GenBank/DDBJ databases">
        <authorList>
            <person name="Tuo L."/>
        </authorList>
    </citation>
    <scope>NUCLEOTIDE SEQUENCE [LARGE SCALE GENOMIC DNA]</scope>
    <source>
        <strain evidence="3 4">ZMM04-5</strain>
    </source>
</reference>
<dbReference type="CDD" id="cd00570">
    <property type="entry name" value="GST_N_family"/>
    <property type="match status" value="1"/>
</dbReference>
<dbReference type="PANTHER" id="PTHR42673:SF21">
    <property type="entry name" value="GLUTATHIONE S-TRANSFERASE YFCF"/>
    <property type="match status" value="1"/>
</dbReference>
<evidence type="ECO:0000313" key="3">
    <source>
        <dbReference type="EMBL" id="MEW9806766.1"/>
    </source>
</evidence>
<dbReference type="Gene3D" id="3.40.30.10">
    <property type="entry name" value="Glutaredoxin"/>
    <property type="match status" value="1"/>
</dbReference>
<dbReference type="Pfam" id="PF13410">
    <property type="entry name" value="GST_C_2"/>
    <property type="match status" value="1"/>
</dbReference>
<evidence type="ECO:0000259" key="1">
    <source>
        <dbReference type="PROSITE" id="PS50404"/>
    </source>
</evidence>
<dbReference type="InterPro" id="IPR004045">
    <property type="entry name" value="Glutathione_S-Trfase_N"/>
</dbReference>
<dbReference type="EMBL" id="JBFOCI010000003">
    <property type="protein sequence ID" value="MEW9806766.1"/>
    <property type="molecule type" value="Genomic_DNA"/>
</dbReference>
<dbReference type="InterPro" id="IPR036249">
    <property type="entry name" value="Thioredoxin-like_sf"/>
</dbReference>
<dbReference type="SUPFAM" id="SSF52833">
    <property type="entry name" value="Thioredoxin-like"/>
    <property type="match status" value="1"/>
</dbReference>
<dbReference type="Gene3D" id="1.20.1050.10">
    <property type="match status" value="1"/>
</dbReference>
<dbReference type="SFLD" id="SFLDS00019">
    <property type="entry name" value="Glutathione_Transferase_(cytos"/>
    <property type="match status" value="1"/>
</dbReference>
<dbReference type="PROSITE" id="PS50404">
    <property type="entry name" value="GST_NTER"/>
    <property type="match status" value="1"/>
</dbReference>
<feature type="domain" description="GST C-terminal" evidence="2">
    <location>
        <begin position="87"/>
        <end position="208"/>
    </location>
</feature>